<dbReference type="PANTHER" id="PTHR11705">
    <property type="entry name" value="PROTEASE FAMILY M14 CARBOXYPEPTIDASE A,B"/>
    <property type="match status" value="1"/>
</dbReference>
<proteinExistence type="inferred from homology"/>
<dbReference type="Gene3D" id="3.40.630.10">
    <property type="entry name" value="Zn peptidases"/>
    <property type="match status" value="1"/>
</dbReference>
<dbReference type="STRING" id="1640674.SAMN05216323_104610"/>
<dbReference type="GO" id="GO:0008270">
    <property type="term" value="F:zinc ion binding"/>
    <property type="evidence" value="ECO:0007669"/>
    <property type="project" value="InterPro"/>
</dbReference>
<sequence>MVRISLLTIFLFFSLTVGYSQNVLQTVAEKSNFESTAMHADVMAYIAQLQKSSPNIKVELIAKTFEGRDIPLIIVANPMPKKPADLLNDKRVVVYIQANIHAGEVEGKEASLMYLRDLLKDKNSTVLNDVVLLVCPILNADGNDKISTQNRTHQNGPKNGVGVRYNGQYFDLNRDGMKVESPEIKGVITNVLNRWDPYVIMDCHTTNGSYHVEPVTFTWIMNPNCDRSLINYMRDRMMPEVSTTLRDKYQVENCFYGEFIDQKDYDKGWISYAAEPRYLSNYVGVRNRLGILNENYVYADYKSRVVGCYNLIHSVMDYSASHKAEIKELLNSADAATIARGLNPAVTDSFAVAYEGKPTPNKANVKTYEVDVVVDEQGNEHLTKSDRRRDISVTYIADYYATKNVKFPFAYILSIPDPEVISLLKIHGIKVERLDKVISLEVDKFIIEELKAAPKLNQGHYTETAVGHFVKETKEFPAGSYLVRTSQPLGYLVSYLMEPQSDDGLLFWNYFDRYLQPQWSRSYNPYPVYKVMGTTEIKSTVEI</sequence>
<evidence type="ECO:0000313" key="5">
    <source>
        <dbReference type="Proteomes" id="UP000199452"/>
    </source>
</evidence>
<dbReference type="EMBL" id="FMYP01000046">
    <property type="protein sequence ID" value="SDC71852.1"/>
    <property type="molecule type" value="Genomic_DNA"/>
</dbReference>
<dbReference type="GO" id="GO:0004181">
    <property type="term" value="F:metallocarboxypeptidase activity"/>
    <property type="evidence" value="ECO:0007669"/>
    <property type="project" value="InterPro"/>
</dbReference>
<gene>
    <name evidence="4" type="ORF">SAMN05216323_104610</name>
</gene>
<dbReference type="GO" id="GO:0006508">
    <property type="term" value="P:proteolysis"/>
    <property type="evidence" value="ECO:0007669"/>
    <property type="project" value="InterPro"/>
</dbReference>
<accession>A0A1G6NV95</accession>
<organism evidence="4 5">
    <name type="scientific">Williamwhitmania taraxaci</name>
    <dbReference type="NCBI Taxonomy" id="1640674"/>
    <lineage>
        <taxon>Bacteria</taxon>
        <taxon>Pseudomonadati</taxon>
        <taxon>Bacteroidota</taxon>
        <taxon>Bacteroidia</taxon>
        <taxon>Bacteroidales</taxon>
        <taxon>Williamwhitmaniaceae</taxon>
        <taxon>Williamwhitmania</taxon>
    </lineage>
</organism>
<dbReference type="SUPFAM" id="SSF53187">
    <property type="entry name" value="Zn-dependent exopeptidases"/>
    <property type="match status" value="1"/>
</dbReference>
<dbReference type="GO" id="GO:0005615">
    <property type="term" value="C:extracellular space"/>
    <property type="evidence" value="ECO:0007669"/>
    <property type="project" value="TreeGrafter"/>
</dbReference>
<dbReference type="Pfam" id="PF00246">
    <property type="entry name" value="Peptidase_M14"/>
    <property type="match status" value="1"/>
</dbReference>
<dbReference type="OrthoDB" id="1111523at2"/>
<name>A0A1G6NV95_9BACT</name>
<feature type="domain" description="Peptidase M14" evidence="3">
    <location>
        <begin position="39"/>
        <end position="294"/>
    </location>
</feature>
<dbReference type="Proteomes" id="UP000199452">
    <property type="component" value="Unassembled WGS sequence"/>
</dbReference>
<dbReference type="PANTHER" id="PTHR11705:SF145">
    <property type="entry name" value="PEPTIDASE M14 CARBOXYPEPTIDASE A DOMAIN-CONTAINING PROTEIN"/>
    <property type="match status" value="1"/>
</dbReference>
<dbReference type="InterPro" id="IPR000834">
    <property type="entry name" value="Peptidase_M14"/>
</dbReference>
<reference evidence="4 5" key="1">
    <citation type="submission" date="2016-09" db="EMBL/GenBank/DDBJ databases">
        <authorList>
            <person name="Capua I."/>
            <person name="De Benedictis P."/>
            <person name="Joannis T."/>
            <person name="Lombin L.H."/>
            <person name="Cattoli G."/>
        </authorList>
    </citation>
    <scope>NUCLEOTIDE SEQUENCE [LARGE SCALE GENOMIC DNA]</scope>
    <source>
        <strain evidence="4 5">A7P-90m</strain>
    </source>
</reference>
<dbReference type="AlphaFoldDB" id="A0A1G6NV95"/>
<evidence type="ECO:0000259" key="3">
    <source>
        <dbReference type="SMART" id="SM00631"/>
    </source>
</evidence>
<comment type="similarity">
    <text evidence="2">Belongs to the peptidase M14 family.</text>
</comment>
<protein>
    <submittedName>
        <fullName evidence="4">Dipeptidyl-peptidase-4</fullName>
    </submittedName>
</protein>
<evidence type="ECO:0000313" key="4">
    <source>
        <dbReference type="EMBL" id="SDC71852.1"/>
    </source>
</evidence>
<dbReference type="RefSeq" id="WP_092439288.1">
    <property type="nucleotide sequence ID" value="NZ_FMYP01000046.1"/>
</dbReference>
<evidence type="ECO:0000256" key="1">
    <source>
        <dbReference type="ARBA" id="ARBA00001947"/>
    </source>
</evidence>
<evidence type="ECO:0000256" key="2">
    <source>
        <dbReference type="ARBA" id="ARBA00005988"/>
    </source>
</evidence>
<dbReference type="CDD" id="cd06241">
    <property type="entry name" value="M14-like"/>
    <property type="match status" value="1"/>
</dbReference>
<keyword evidence="5" id="KW-1185">Reference proteome</keyword>
<comment type="cofactor">
    <cofactor evidence="1">
        <name>Zn(2+)</name>
        <dbReference type="ChEBI" id="CHEBI:29105"/>
    </cofactor>
</comment>
<dbReference type="SMART" id="SM00631">
    <property type="entry name" value="Zn_pept"/>
    <property type="match status" value="1"/>
</dbReference>